<dbReference type="Pfam" id="PF08857">
    <property type="entry name" value="ParBc_2"/>
    <property type="match status" value="1"/>
</dbReference>
<dbReference type="SUPFAM" id="SSF110849">
    <property type="entry name" value="ParB/Sulfiredoxin"/>
    <property type="match status" value="1"/>
</dbReference>
<dbReference type="InterPro" id="IPR014956">
    <property type="entry name" value="ParBc_2"/>
</dbReference>
<proteinExistence type="predicted"/>
<organism evidence="1 2">
    <name type="scientific">Vibrio zhugei</name>
    <dbReference type="NCBI Taxonomy" id="2479546"/>
    <lineage>
        <taxon>Bacteria</taxon>
        <taxon>Pseudomonadati</taxon>
        <taxon>Pseudomonadota</taxon>
        <taxon>Gammaproteobacteria</taxon>
        <taxon>Vibrionales</taxon>
        <taxon>Vibrionaceae</taxon>
        <taxon>Vibrio</taxon>
    </lineage>
</organism>
<reference evidence="2" key="1">
    <citation type="journal article" date="2019" name="Int. J. Syst. Evol. Microbiol.">
        <title>The Global Catalogue of Microorganisms (GCM) 10K type strain sequencing project: providing services to taxonomists for standard genome sequencing and annotation.</title>
        <authorList>
            <consortium name="The Broad Institute Genomics Platform"/>
            <consortium name="The Broad Institute Genome Sequencing Center for Infectious Disease"/>
            <person name="Wu L."/>
            <person name="Ma J."/>
        </authorList>
    </citation>
    <scope>NUCLEOTIDE SEQUENCE [LARGE SCALE GENOMIC DNA]</scope>
    <source>
        <strain evidence="2">KCTC 62784</strain>
    </source>
</reference>
<dbReference type="EMBL" id="JBHRSE010000071">
    <property type="protein sequence ID" value="MFC3024396.1"/>
    <property type="molecule type" value="Genomic_DNA"/>
</dbReference>
<evidence type="ECO:0000313" key="1">
    <source>
        <dbReference type="EMBL" id="MFC3024396.1"/>
    </source>
</evidence>
<dbReference type="CDD" id="cd16390">
    <property type="entry name" value="ParB_N_Srx_like"/>
    <property type="match status" value="1"/>
</dbReference>
<dbReference type="RefSeq" id="WP_164711757.1">
    <property type="nucleotide sequence ID" value="NZ_CP033077.1"/>
</dbReference>
<dbReference type="Gene3D" id="3.90.1530.10">
    <property type="entry name" value="Conserved hypothetical protein from pyrococcus furiosus pfu- 392566-001, ParB domain"/>
    <property type="match status" value="1"/>
</dbReference>
<evidence type="ECO:0000313" key="2">
    <source>
        <dbReference type="Proteomes" id="UP001595384"/>
    </source>
</evidence>
<name>A0ABV7CCB7_9VIBR</name>
<dbReference type="InterPro" id="IPR036086">
    <property type="entry name" value="ParB/Sulfiredoxin_sf"/>
</dbReference>
<sequence length="247" mass="28339">MKPTAKGGIAEFHRQSVANETKTYTCQEPVGKDKQAMKTVVIAPNGHYYLTDGHHTFNAFYHLPKGGGDFHVHVVVANDYRQLPTMQVFWQAMQHDGNVWLFDIHSQPILPNQLPKSLGLRHFANDPYRSMLYFTRNISWNKPSSPVPFLEFYWAKELRNTINLNQFDLNSKLGYEQAIKVSSRAILSLKSSDVGGSHRSVEQMGQFKQFHQKGLDKLLKPDGKLDNMLRYKESPDGKRLSALHKQR</sequence>
<dbReference type="Proteomes" id="UP001595384">
    <property type="component" value="Unassembled WGS sequence"/>
</dbReference>
<gene>
    <name evidence="1" type="ORF">ACFODT_11230</name>
</gene>
<protein>
    <submittedName>
        <fullName evidence="1">ParB/Srx family N-terminal domain-containing protein</fullName>
    </submittedName>
</protein>
<accession>A0ABV7CCB7</accession>
<keyword evidence="2" id="KW-1185">Reference proteome</keyword>
<comment type="caution">
    <text evidence="1">The sequence shown here is derived from an EMBL/GenBank/DDBJ whole genome shotgun (WGS) entry which is preliminary data.</text>
</comment>